<evidence type="ECO:0000313" key="4">
    <source>
        <dbReference type="Proteomes" id="UP000293902"/>
    </source>
</evidence>
<sequence length="111" mass="12451">MVQDYDDDIIELIDVVTEESSPKDQDVIELTQQASDPGALGSEDVSLGRKNGENIIPPLDRVDIEAVLEKLIEKKFSEIIEKILFEVTEKVIKREIEDIKAGLKKDLDDIG</sequence>
<organism evidence="2 3">
    <name type="scientific">Desulfobacter hydrogenophilus</name>
    <dbReference type="NCBI Taxonomy" id="2291"/>
    <lineage>
        <taxon>Bacteria</taxon>
        <taxon>Pseudomonadati</taxon>
        <taxon>Thermodesulfobacteriota</taxon>
        <taxon>Desulfobacteria</taxon>
        <taxon>Desulfobacterales</taxon>
        <taxon>Desulfobacteraceae</taxon>
        <taxon>Desulfobacter</taxon>
    </lineage>
</organism>
<name>A0A328F7L2_9BACT</name>
<reference evidence="2 3" key="1">
    <citation type="submission" date="2018-06" db="EMBL/GenBank/DDBJ databases">
        <title>Complete Genome Sequence of Desulfobacter hydrogenophilus (DSM3380).</title>
        <authorList>
            <person name="Marietou A."/>
            <person name="Schreiber L."/>
            <person name="Marshall I."/>
            <person name="Jorgensen B."/>
        </authorList>
    </citation>
    <scope>NUCLEOTIDE SEQUENCE [LARGE SCALE GENOMIC DNA]</scope>
    <source>
        <strain evidence="2 3">DSM 3380</strain>
    </source>
</reference>
<dbReference type="EMBL" id="QLNI01000043">
    <property type="protein sequence ID" value="RAM00581.1"/>
    <property type="molecule type" value="Genomic_DNA"/>
</dbReference>
<protein>
    <submittedName>
        <fullName evidence="2">Uncharacterized protein</fullName>
    </submittedName>
</protein>
<gene>
    <name evidence="2" type="ORF">DO021_18205</name>
    <name evidence="1" type="ORF">EYB58_19570</name>
</gene>
<dbReference type="Proteomes" id="UP000293902">
    <property type="component" value="Chromosome"/>
</dbReference>
<accession>A0A328F7L2</accession>
<evidence type="ECO:0000313" key="3">
    <source>
        <dbReference type="Proteomes" id="UP000248798"/>
    </source>
</evidence>
<keyword evidence="4" id="KW-1185">Reference proteome</keyword>
<dbReference type="AlphaFoldDB" id="A0A328F7L2"/>
<dbReference type="RefSeq" id="WP_111959316.1">
    <property type="nucleotide sequence ID" value="NZ_CP036313.1"/>
</dbReference>
<dbReference type="OrthoDB" id="5421307at2"/>
<proteinExistence type="predicted"/>
<dbReference type="EMBL" id="CP036313">
    <property type="protein sequence ID" value="QBH14922.1"/>
    <property type="molecule type" value="Genomic_DNA"/>
</dbReference>
<evidence type="ECO:0000313" key="2">
    <source>
        <dbReference type="EMBL" id="RAM00581.1"/>
    </source>
</evidence>
<evidence type="ECO:0000313" key="1">
    <source>
        <dbReference type="EMBL" id="QBH14922.1"/>
    </source>
</evidence>
<reference evidence="1 4" key="2">
    <citation type="submission" date="2019-02" db="EMBL/GenBank/DDBJ databases">
        <title>Complete genome sequence of Desulfobacter hydrogenophilus AcRS1.</title>
        <authorList>
            <person name="Marietou A."/>
            <person name="Lund M.B."/>
            <person name="Marshall I.P.G."/>
            <person name="Schreiber L."/>
            <person name="Jorgensen B."/>
        </authorList>
    </citation>
    <scope>NUCLEOTIDE SEQUENCE [LARGE SCALE GENOMIC DNA]</scope>
    <source>
        <strain evidence="1 4">AcRS1</strain>
    </source>
</reference>
<dbReference type="Proteomes" id="UP000248798">
    <property type="component" value="Unassembled WGS sequence"/>
</dbReference>